<evidence type="ECO:0000256" key="2">
    <source>
        <dbReference type="ARBA" id="ARBA00005417"/>
    </source>
</evidence>
<dbReference type="SUPFAM" id="SSF52540">
    <property type="entry name" value="P-loop containing nucleoside triphosphate hydrolases"/>
    <property type="match status" value="2"/>
</dbReference>
<comment type="similarity">
    <text evidence="2">Belongs to the ABC transporter superfamily.</text>
</comment>
<keyword evidence="10" id="KW-0378">Hydrolase</keyword>
<evidence type="ECO:0000256" key="6">
    <source>
        <dbReference type="ARBA" id="ARBA00022840"/>
    </source>
</evidence>
<keyword evidence="6 10" id="KW-0067">ATP-binding</keyword>
<dbReference type="GO" id="GO:0005524">
    <property type="term" value="F:ATP binding"/>
    <property type="evidence" value="ECO:0007669"/>
    <property type="project" value="UniProtKB-KW"/>
</dbReference>
<protein>
    <submittedName>
        <fullName evidence="10">Energy-coupling factor transport system ATP-binding protein</fullName>
        <ecNumber evidence="10">3.6.3.-</ecNumber>
    </submittedName>
</protein>
<dbReference type="Gene3D" id="3.40.50.300">
    <property type="entry name" value="P-loop containing nucleotide triphosphate hydrolases"/>
    <property type="match status" value="2"/>
</dbReference>
<evidence type="ECO:0000259" key="9">
    <source>
        <dbReference type="PROSITE" id="PS50893"/>
    </source>
</evidence>
<evidence type="ECO:0000256" key="5">
    <source>
        <dbReference type="ARBA" id="ARBA00022741"/>
    </source>
</evidence>
<keyword evidence="11" id="KW-1185">Reference proteome</keyword>
<evidence type="ECO:0000256" key="1">
    <source>
        <dbReference type="ARBA" id="ARBA00004202"/>
    </source>
</evidence>
<dbReference type="InterPro" id="IPR027417">
    <property type="entry name" value="P-loop_NTPase"/>
</dbReference>
<dbReference type="InterPro" id="IPR003439">
    <property type="entry name" value="ABC_transporter-like_ATP-bd"/>
</dbReference>
<dbReference type="InterPro" id="IPR050095">
    <property type="entry name" value="ECF_ABC_transporter_ATP-bd"/>
</dbReference>
<comment type="caution">
    <text evidence="10">The sequence shown here is derived from an EMBL/GenBank/DDBJ whole genome shotgun (WGS) entry which is preliminary data.</text>
</comment>
<dbReference type="PANTHER" id="PTHR43553">
    <property type="entry name" value="HEAVY METAL TRANSPORTER"/>
    <property type="match status" value="1"/>
</dbReference>
<evidence type="ECO:0000256" key="4">
    <source>
        <dbReference type="ARBA" id="ARBA00022475"/>
    </source>
</evidence>
<sequence length="492" mass="56896">MNVAAQVKNLRLKFPGEESLIFKDLSSSFYEGEKVLVLGPSGCGKSTLIQVLSGLIPKSMEVPMKAENIITPSSWGYVFQDPDTQFCMPYVDEEMAFVLENLQVKRENMPSQIRKYLEMVGLEFDDLHVKIQTLSGGMKQRLAIASVLALEPDVLFLDEPTAMLDPKGTKEVWDTIKRVAKDKTVIIVEHKIDYVLDIVDRIILFNQQGQIIADGAKEEIFTHFRQEIRQDGIWYPGVWEEYLREKRDFYKKKPSEKKVVLELEHFKGYRKKDVKINVPYGKVYEGEWIVIVGQNGAGKSTLLQALMQLLQTTGSYTLFNTPVEKVKKLSNTLTFVFQNPEFQFVTNSVYDEIAYSLRLEQMNEQEIQQKVEEMLELFHLQKHRNQHPYQLSMGQKRRLSVAASIVKKQPIILLDEPTFGQDSFNTFQLLELLEHYRKEGTTIFMVTHDQQIAKHIATRMWVIENGQLVKDVVTTSRKESVQEDEQWILNSK</sequence>
<gene>
    <name evidence="10" type="ORF">J2S06_001219</name>
</gene>
<feature type="domain" description="ABC transporter" evidence="9">
    <location>
        <begin position="261"/>
        <end position="490"/>
    </location>
</feature>
<organism evidence="10 11">
    <name type="scientific">Aeribacillus alveayuensis</name>
    <dbReference type="NCBI Taxonomy" id="279215"/>
    <lineage>
        <taxon>Bacteria</taxon>
        <taxon>Bacillati</taxon>
        <taxon>Bacillota</taxon>
        <taxon>Bacilli</taxon>
        <taxon>Bacillales</taxon>
        <taxon>Bacillaceae</taxon>
        <taxon>Aeribacillus</taxon>
    </lineage>
</organism>
<dbReference type="CDD" id="cd03225">
    <property type="entry name" value="ABC_cobalt_CbiO_domain1"/>
    <property type="match status" value="2"/>
</dbReference>
<dbReference type="EMBL" id="JAUSTR010000003">
    <property type="protein sequence ID" value="MDQ0162143.1"/>
    <property type="molecule type" value="Genomic_DNA"/>
</dbReference>
<evidence type="ECO:0000256" key="8">
    <source>
        <dbReference type="ARBA" id="ARBA00023136"/>
    </source>
</evidence>
<name>A0ABT9VME6_9BACI</name>
<dbReference type="InterPro" id="IPR017871">
    <property type="entry name" value="ABC_transporter-like_CS"/>
</dbReference>
<dbReference type="PANTHER" id="PTHR43553:SF27">
    <property type="entry name" value="ENERGY-COUPLING FACTOR TRANSPORTER ATP-BINDING PROTEIN ECFA2"/>
    <property type="match status" value="1"/>
</dbReference>
<reference evidence="10 11" key="1">
    <citation type="submission" date="2023-07" db="EMBL/GenBank/DDBJ databases">
        <title>Genomic Encyclopedia of Type Strains, Phase IV (KMG-IV): sequencing the most valuable type-strain genomes for metagenomic binning, comparative biology and taxonomic classification.</title>
        <authorList>
            <person name="Goeker M."/>
        </authorList>
    </citation>
    <scope>NUCLEOTIDE SEQUENCE [LARGE SCALE GENOMIC DNA]</scope>
    <source>
        <strain evidence="10 11">DSM 19092</strain>
    </source>
</reference>
<dbReference type="Proteomes" id="UP001225646">
    <property type="component" value="Unassembled WGS sequence"/>
</dbReference>
<comment type="subcellular location">
    <subcellularLocation>
        <location evidence="1">Cell membrane</location>
        <topology evidence="1">Peripheral membrane protein</topology>
    </subcellularLocation>
</comment>
<evidence type="ECO:0000256" key="3">
    <source>
        <dbReference type="ARBA" id="ARBA00022448"/>
    </source>
</evidence>
<keyword evidence="8" id="KW-0472">Membrane</keyword>
<keyword evidence="5" id="KW-0547">Nucleotide-binding</keyword>
<keyword evidence="4" id="KW-1003">Cell membrane</keyword>
<dbReference type="PROSITE" id="PS00211">
    <property type="entry name" value="ABC_TRANSPORTER_1"/>
    <property type="match status" value="1"/>
</dbReference>
<evidence type="ECO:0000313" key="10">
    <source>
        <dbReference type="EMBL" id="MDQ0162143.1"/>
    </source>
</evidence>
<dbReference type="EC" id="3.6.3.-" evidence="10"/>
<keyword evidence="3" id="KW-0813">Transport</keyword>
<feature type="domain" description="ABC transporter" evidence="9">
    <location>
        <begin position="5"/>
        <end position="233"/>
    </location>
</feature>
<evidence type="ECO:0000313" key="11">
    <source>
        <dbReference type="Proteomes" id="UP001225646"/>
    </source>
</evidence>
<dbReference type="SMART" id="SM00382">
    <property type="entry name" value="AAA"/>
    <property type="match status" value="2"/>
</dbReference>
<dbReference type="InterPro" id="IPR003593">
    <property type="entry name" value="AAA+_ATPase"/>
</dbReference>
<dbReference type="Pfam" id="PF00005">
    <property type="entry name" value="ABC_tran"/>
    <property type="match status" value="2"/>
</dbReference>
<accession>A0ABT9VME6</accession>
<dbReference type="PROSITE" id="PS50893">
    <property type="entry name" value="ABC_TRANSPORTER_2"/>
    <property type="match status" value="2"/>
</dbReference>
<dbReference type="RefSeq" id="WP_419151670.1">
    <property type="nucleotide sequence ID" value="NZ_JAUSTR010000003.1"/>
</dbReference>
<dbReference type="GO" id="GO:0016787">
    <property type="term" value="F:hydrolase activity"/>
    <property type="evidence" value="ECO:0007669"/>
    <property type="project" value="UniProtKB-KW"/>
</dbReference>
<dbReference type="InterPro" id="IPR015856">
    <property type="entry name" value="ABC_transpr_CbiO/EcfA_su"/>
</dbReference>
<evidence type="ECO:0000256" key="7">
    <source>
        <dbReference type="ARBA" id="ARBA00022967"/>
    </source>
</evidence>
<proteinExistence type="inferred from homology"/>
<keyword evidence="7" id="KW-1278">Translocase</keyword>